<dbReference type="SUPFAM" id="SSF57903">
    <property type="entry name" value="FYVE/PHD zinc finger"/>
    <property type="match status" value="1"/>
</dbReference>
<gene>
    <name evidence="6" type="ORF">POBO1169_LOCUS14141</name>
</gene>
<evidence type="ECO:0000256" key="2">
    <source>
        <dbReference type="ARBA" id="ARBA00022771"/>
    </source>
</evidence>
<dbReference type="SMART" id="SM00249">
    <property type="entry name" value="PHD"/>
    <property type="match status" value="1"/>
</dbReference>
<evidence type="ECO:0000313" key="6">
    <source>
        <dbReference type="EMBL" id="CAD8678561.1"/>
    </source>
</evidence>
<dbReference type="AlphaFoldDB" id="A0A7S0RIS1"/>
<proteinExistence type="predicted"/>
<accession>A0A7S0RIS1</accession>
<dbReference type="PROSITE" id="PS50016">
    <property type="entry name" value="ZF_PHD_2"/>
    <property type="match status" value="1"/>
</dbReference>
<dbReference type="InterPro" id="IPR001965">
    <property type="entry name" value="Znf_PHD"/>
</dbReference>
<dbReference type="GO" id="GO:0008270">
    <property type="term" value="F:zinc ion binding"/>
    <property type="evidence" value="ECO:0007669"/>
    <property type="project" value="UniProtKB-KW"/>
</dbReference>
<keyword evidence="1" id="KW-0479">Metal-binding</keyword>
<name>A0A7S0RIS1_9CHLO</name>
<feature type="domain" description="PHD-type" evidence="5">
    <location>
        <begin position="44"/>
        <end position="95"/>
    </location>
</feature>
<keyword evidence="2 4" id="KW-0863">Zinc-finger</keyword>
<evidence type="ECO:0000256" key="1">
    <source>
        <dbReference type="ARBA" id="ARBA00022723"/>
    </source>
</evidence>
<reference evidence="6" key="1">
    <citation type="submission" date="2021-01" db="EMBL/GenBank/DDBJ databases">
        <authorList>
            <person name="Corre E."/>
            <person name="Pelletier E."/>
            <person name="Niang G."/>
            <person name="Scheremetjew M."/>
            <person name="Finn R."/>
            <person name="Kale V."/>
            <person name="Holt S."/>
            <person name="Cochrane G."/>
            <person name="Meng A."/>
            <person name="Brown T."/>
            <person name="Cohen L."/>
        </authorList>
    </citation>
    <scope>NUCLEOTIDE SEQUENCE</scope>
    <source>
        <strain evidence="6">CCMP722</strain>
    </source>
</reference>
<dbReference type="PANTHER" id="PTHR46364">
    <property type="entry name" value="OS08G0421900 PROTEIN"/>
    <property type="match status" value="1"/>
</dbReference>
<protein>
    <recommendedName>
        <fullName evidence="5">PHD-type domain-containing protein</fullName>
    </recommendedName>
</protein>
<evidence type="ECO:0000256" key="3">
    <source>
        <dbReference type="ARBA" id="ARBA00022833"/>
    </source>
</evidence>
<dbReference type="PROSITE" id="PS01359">
    <property type="entry name" value="ZF_PHD_1"/>
    <property type="match status" value="1"/>
</dbReference>
<evidence type="ECO:0000256" key="4">
    <source>
        <dbReference type="PROSITE-ProRule" id="PRU00146"/>
    </source>
</evidence>
<organism evidence="6">
    <name type="scientific">Pyramimonas obovata</name>
    <dbReference type="NCBI Taxonomy" id="1411642"/>
    <lineage>
        <taxon>Eukaryota</taxon>
        <taxon>Viridiplantae</taxon>
        <taxon>Chlorophyta</taxon>
        <taxon>Pyramimonadophyceae</taxon>
        <taxon>Pyramimonadales</taxon>
        <taxon>Pyramimonadaceae</taxon>
        <taxon>Pyramimonas</taxon>
        <taxon>Pyramimonas incertae sedis</taxon>
    </lineage>
</organism>
<dbReference type="Gene3D" id="3.30.40.10">
    <property type="entry name" value="Zinc/RING finger domain, C3HC4 (zinc finger)"/>
    <property type="match status" value="1"/>
</dbReference>
<dbReference type="EMBL" id="HBFA01027894">
    <property type="protein sequence ID" value="CAD8678561.1"/>
    <property type="molecule type" value="Transcribed_RNA"/>
</dbReference>
<dbReference type="InterPro" id="IPR011011">
    <property type="entry name" value="Znf_FYVE_PHD"/>
</dbReference>
<dbReference type="InterPro" id="IPR019786">
    <property type="entry name" value="Zinc_finger_PHD-type_CS"/>
</dbReference>
<evidence type="ECO:0000259" key="5">
    <source>
        <dbReference type="PROSITE" id="PS50016"/>
    </source>
</evidence>
<keyword evidence="3" id="KW-0862">Zinc</keyword>
<dbReference type="Pfam" id="PF00628">
    <property type="entry name" value="PHD"/>
    <property type="match status" value="1"/>
</dbReference>
<dbReference type="InterPro" id="IPR013083">
    <property type="entry name" value="Znf_RING/FYVE/PHD"/>
</dbReference>
<dbReference type="InterPro" id="IPR019787">
    <property type="entry name" value="Znf_PHD-finger"/>
</dbReference>
<sequence length="99" mass="11664">MFVGKCNVHKLKAYQKLERVREGDYFCRFSYKACTGLFKPDRVPVYCICEMPYNPDQFMVECEVCAEWFHPECLKLTQKDVMQASHFVCLSCRPPHQDA</sequence>